<feature type="domain" description="Tail specific protease" evidence="1">
    <location>
        <begin position="212"/>
        <end position="404"/>
    </location>
</feature>
<evidence type="ECO:0000313" key="3">
    <source>
        <dbReference type="Proteomes" id="UP000255236"/>
    </source>
</evidence>
<sequence>MKKHGGEHLITKIEIFEQVVAMMKQDSSTKKDLKGADPDMYRRQITNEMKDEDFLYQMRCYLASFGIISHVSFHPKHRQALGFRLRKFENRLYVLNANPDTDLRVADQIILIDNQTIPAFYQVHRDYFVSETEERQYMEWAYFVAKSDTVTLLRNGQEQTISVQETKLTTYTPAFEYKQLSEETLYLKMENFFDEEAIANLYQESSSAISTAKNVIVDVRVNHGGSDSLYFPLLQYALSDGKSFKDVTFSDDGMEILYTKRNVELRLQDFQAMLRQEDISPETRNMLEQFITELAVNKDKGYVLYDQSDEAILPDVTGQAKPEKLFILSDVYCGSSGDNFVSMMKAFDKVTVIGRPTLGILDYSNCCTVDFGDYEFVFPTSRSLAVDKGQGMNDKGVIPDIFIPWTPEHLERDIDLEECLKLC</sequence>
<dbReference type="GO" id="GO:0006508">
    <property type="term" value="P:proteolysis"/>
    <property type="evidence" value="ECO:0007669"/>
    <property type="project" value="InterPro"/>
</dbReference>
<dbReference type="Pfam" id="PF03572">
    <property type="entry name" value="Peptidase_S41"/>
    <property type="match status" value="1"/>
</dbReference>
<accession>A0A380L6U2</accession>
<dbReference type="AlphaFoldDB" id="A0A380L6U2"/>
<evidence type="ECO:0000313" key="2">
    <source>
        <dbReference type="EMBL" id="SUN81111.1"/>
    </source>
</evidence>
<comment type="caution">
    <text evidence="2">The sequence shown here is derived from an EMBL/GenBank/DDBJ whole genome shotgun (WGS) entry which is preliminary data.</text>
</comment>
<dbReference type="SMART" id="SM00245">
    <property type="entry name" value="TSPc"/>
    <property type="match status" value="1"/>
</dbReference>
<dbReference type="Gene3D" id="3.90.226.10">
    <property type="entry name" value="2-enoyl-CoA Hydratase, Chain A, domain 1"/>
    <property type="match status" value="1"/>
</dbReference>
<dbReference type="InterPro" id="IPR005151">
    <property type="entry name" value="Tail-specific_protease"/>
</dbReference>
<dbReference type="SUPFAM" id="SSF52096">
    <property type="entry name" value="ClpP/crotonase"/>
    <property type="match status" value="1"/>
</dbReference>
<evidence type="ECO:0000259" key="1">
    <source>
        <dbReference type="SMART" id="SM00245"/>
    </source>
</evidence>
<name>A0A380L6U2_9STRE</name>
<dbReference type="EMBL" id="UHFT01000001">
    <property type="protein sequence ID" value="SUN81111.1"/>
    <property type="molecule type" value="Genomic_DNA"/>
</dbReference>
<protein>
    <submittedName>
        <fullName evidence="2">S41 family peptidase</fullName>
    </submittedName>
</protein>
<keyword evidence="3" id="KW-1185">Reference proteome</keyword>
<gene>
    <name evidence="2" type="ORF">NCTC11063_01857</name>
</gene>
<organism evidence="2 3">
    <name type="scientific">Streptococcus milleri</name>
    <dbReference type="NCBI Taxonomy" id="33040"/>
    <lineage>
        <taxon>Bacteria</taxon>
        <taxon>Bacillati</taxon>
        <taxon>Bacillota</taxon>
        <taxon>Bacilli</taxon>
        <taxon>Lactobacillales</taxon>
        <taxon>Streptococcaceae</taxon>
        <taxon>Streptococcus</taxon>
    </lineage>
</organism>
<reference evidence="2" key="1">
    <citation type="submission" date="2018-06" db="EMBL/GenBank/DDBJ databases">
        <authorList>
            <consortium name="Pathogen Informatics"/>
            <person name="Doyle S."/>
        </authorList>
    </citation>
    <scope>NUCLEOTIDE SEQUENCE [LARGE SCALE GENOMIC DNA]</scope>
    <source>
        <strain evidence="2">NCTC11063</strain>
    </source>
</reference>
<dbReference type="Proteomes" id="UP000255236">
    <property type="component" value="Unassembled WGS sequence"/>
</dbReference>
<dbReference type="GO" id="GO:0008236">
    <property type="term" value="F:serine-type peptidase activity"/>
    <property type="evidence" value="ECO:0007669"/>
    <property type="project" value="InterPro"/>
</dbReference>
<dbReference type="InterPro" id="IPR029045">
    <property type="entry name" value="ClpP/crotonase-like_dom_sf"/>
</dbReference>
<proteinExistence type="predicted"/>